<evidence type="ECO:0000313" key="10">
    <source>
        <dbReference type="EMBL" id="KAG5667026.1"/>
    </source>
</evidence>
<accession>A0A9J6BBF2</accession>
<comment type="caution">
    <text evidence="10">The sequence shown here is derived from an EMBL/GenBank/DDBJ whole genome shotgun (WGS) entry which is preliminary data.</text>
</comment>
<reference evidence="10" key="1">
    <citation type="submission" date="2021-03" db="EMBL/GenBank/DDBJ databases">
        <title>Chromosome level genome of the anhydrobiotic midge Polypedilum vanderplanki.</title>
        <authorList>
            <person name="Yoshida Y."/>
            <person name="Kikawada T."/>
            <person name="Gusev O."/>
        </authorList>
    </citation>
    <scope>NUCLEOTIDE SEQUENCE</scope>
    <source>
        <strain evidence="10">NIAS01</strain>
        <tissue evidence="10">Whole body or cell culture</tissue>
    </source>
</reference>
<evidence type="ECO:0000256" key="3">
    <source>
        <dbReference type="ARBA" id="ARBA00022737"/>
    </source>
</evidence>
<dbReference type="PROSITE" id="PS00028">
    <property type="entry name" value="ZINC_FINGER_C2H2_1"/>
    <property type="match status" value="10"/>
</dbReference>
<feature type="domain" description="C2H2-type" evidence="9">
    <location>
        <begin position="43"/>
        <end position="71"/>
    </location>
</feature>
<evidence type="ECO:0000256" key="2">
    <source>
        <dbReference type="ARBA" id="ARBA00022723"/>
    </source>
</evidence>
<feature type="domain" description="C2H2-type" evidence="9">
    <location>
        <begin position="128"/>
        <end position="149"/>
    </location>
</feature>
<evidence type="ECO:0000256" key="5">
    <source>
        <dbReference type="ARBA" id="ARBA00022833"/>
    </source>
</evidence>
<feature type="domain" description="C2H2-type" evidence="9">
    <location>
        <begin position="570"/>
        <end position="599"/>
    </location>
</feature>
<dbReference type="PANTHER" id="PTHR24379">
    <property type="entry name" value="KRAB AND ZINC FINGER DOMAIN-CONTAINING"/>
    <property type="match status" value="1"/>
</dbReference>
<feature type="domain" description="C2H2-type" evidence="9">
    <location>
        <begin position="600"/>
        <end position="630"/>
    </location>
</feature>
<keyword evidence="2" id="KW-0479">Metal-binding</keyword>
<dbReference type="InterPro" id="IPR013087">
    <property type="entry name" value="Znf_C2H2_type"/>
</dbReference>
<dbReference type="OrthoDB" id="654211at2759"/>
<organism evidence="10 11">
    <name type="scientific">Polypedilum vanderplanki</name>
    <name type="common">Sleeping chironomid midge</name>
    <dbReference type="NCBI Taxonomy" id="319348"/>
    <lineage>
        <taxon>Eukaryota</taxon>
        <taxon>Metazoa</taxon>
        <taxon>Ecdysozoa</taxon>
        <taxon>Arthropoda</taxon>
        <taxon>Hexapoda</taxon>
        <taxon>Insecta</taxon>
        <taxon>Pterygota</taxon>
        <taxon>Neoptera</taxon>
        <taxon>Endopterygota</taxon>
        <taxon>Diptera</taxon>
        <taxon>Nematocera</taxon>
        <taxon>Chironomoidea</taxon>
        <taxon>Chironomidae</taxon>
        <taxon>Chironominae</taxon>
        <taxon>Polypedilum</taxon>
        <taxon>Polypedilum</taxon>
    </lineage>
</organism>
<dbReference type="GO" id="GO:0032502">
    <property type="term" value="P:developmental process"/>
    <property type="evidence" value="ECO:0007669"/>
    <property type="project" value="UniProtKB-ARBA"/>
</dbReference>
<evidence type="ECO:0000256" key="1">
    <source>
        <dbReference type="ARBA" id="ARBA00004123"/>
    </source>
</evidence>
<dbReference type="FunFam" id="3.30.160.60:FF:000446">
    <property type="entry name" value="Zinc finger protein"/>
    <property type="match status" value="1"/>
</dbReference>
<keyword evidence="6" id="KW-0539">Nucleus</keyword>
<keyword evidence="5" id="KW-0862">Zinc</keyword>
<feature type="domain" description="C2H2-type" evidence="9">
    <location>
        <begin position="485"/>
        <end position="512"/>
    </location>
</feature>
<protein>
    <recommendedName>
        <fullName evidence="9">C2H2-type domain-containing protein</fullName>
    </recommendedName>
</protein>
<dbReference type="SMART" id="SM00355">
    <property type="entry name" value="ZnF_C2H2"/>
    <property type="match status" value="14"/>
</dbReference>
<keyword evidence="11" id="KW-1185">Reference proteome</keyword>
<dbReference type="Proteomes" id="UP001107558">
    <property type="component" value="Chromosome 4"/>
</dbReference>
<evidence type="ECO:0000256" key="8">
    <source>
        <dbReference type="SAM" id="Coils"/>
    </source>
</evidence>
<dbReference type="EMBL" id="JADBJN010000004">
    <property type="protein sequence ID" value="KAG5667026.1"/>
    <property type="molecule type" value="Genomic_DNA"/>
</dbReference>
<feature type="domain" description="C2H2-type" evidence="9">
    <location>
        <begin position="391"/>
        <end position="418"/>
    </location>
</feature>
<dbReference type="InterPro" id="IPR036236">
    <property type="entry name" value="Znf_C2H2_sf"/>
</dbReference>
<dbReference type="FunFam" id="3.30.160.60:FF:000145">
    <property type="entry name" value="Zinc finger protein 574"/>
    <property type="match status" value="1"/>
</dbReference>
<gene>
    <name evidence="10" type="ORF">PVAND_015028</name>
</gene>
<dbReference type="PROSITE" id="PS50157">
    <property type="entry name" value="ZINC_FINGER_C2H2_2"/>
    <property type="match status" value="12"/>
</dbReference>
<keyword evidence="8" id="KW-0175">Coiled coil</keyword>
<feature type="domain" description="C2H2-type" evidence="9">
    <location>
        <begin position="542"/>
        <end position="569"/>
    </location>
</feature>
<keyword evidence="4 7" id="KW-0863">Zinc-finger</keyword>
<sequence length="638" mass="74715">MPKNKTNNENKKKFICQDCGISFSSSYNLKVHIESKCSTEKKFVCDICQSRFLTIHSLKTHINSIHNTEKKFVCSHCGKSFASKGQLTVHERSHTKHKPFICGVCNRAFSHRESLVTHSTIHTKIKPYICENCQQTFSCVGNLIKHRKIRPTTCGLPIFTNKKICKRAGVKCEKGKPSVIVVDSTPIIEEQPQHIELEPQHVEIESQQPVTYSDHQYISILVENSNQQESIIEDFSKKEMDVFDFIGIEIKNMQEQEERERQQKLLEEQEIQEQEQFMVISEEIQEENDDGEELIEYLDEHEQQQEENEDESEEFIIDEQFETIPQKEETEEFEYLDTSTDGLFKCKLCPKIYQKKNISINHLKKEHKIVIKTFNYDITNRYRKPQKSPKWKCKFCPKKYISSKMVERHEKVHGKNGKLLFKCPCCAFYFSSFDEVENHQFEAHAERLVCDIEDCKKKFDHPDKLLSHKKYSHSNRKQTTKKYVFVCTLCGRNFNTKVALSDHERSNCGKNPIYRCQYCDKYYHSAGSLKVHLTIHTAELNFECSFCPKKFRTKGQLTVHNRSHLQIKPFKCTFGNCTAEFAHRQSLETHKSIHTGIKKYECEKCSARFSCISNLLAHRRSRKKDCGEINKQEVESSI</sequence>
<feature type="domain" description="C2H2-type" evidence="9">
    <location>
        <begin position="448"/>
        <end position="478"/>
    </location>
</feature>
<evidence type="ECO:0000256" key="6">
    <source>
        <dbReference type="ARBA" id="ARBA00023242"/>
    </source>
</evidence>
<evidence type="ECO:0000256" key="7">
    <source>
        <dbReference type="PROSITE-ProRule" id="PRU00042"/>
    </source>
</evidence>
<dbReference type="GO" id="GO:0005634">
    <property type="term" value="C:nucleus"/>
    <property type="evidence" value="ECO:0007669"/>
    <property type="project" value="UniProtKB-SubCell"/>
</dbReference>
<keyword evidence="3" id="KW-0677">Repeat</keyword>
<evidence type="ECO:0000256" key="4">
    <source>
        <dbReference type="ARBA" id="ARBA00022771"/>
    </source>
</evidence>
<evidence type="ECO:0000313" key="11">
    <source>
        <dbReference type="Proteomes" id="UP001107558"/>
    </source>
</evidence>
<dbReference type="Gene3D" id="3.30.160.60">
    <property type="entry name" value="Classic Zinc Finger"/>
    <property type="match status" value="11"/>
</dbReference>
<dbReference type="Pfam" id="PF00096">
    <property type="entry name" value="zf-C2H2"/>
    <property type="match status" value="6"/>
</dbReference>
<name>A0A9J6BBF2_POLVA</name>
<dbReference type="SUPFAM" id="SSF57667">
    <property type="entry name" value="beta-beta-alpha zinc fingers"/>
    <property type="match status" value="6"/>
</dbReference>
<feature type="coiled-coil region" evidence="8">
    <location>
        <begin position="250"/>
        <end position="318"/>
    </location>
</feature>
<dbReference type="GO" id="GO:0008270">
    <property type="term" value="F:zinc ion binding"/>
    <property type="evidence" value="ECO:0007669"/>
    <property type="project" value="UniProtKB-KW"/>
</dbReference>
<dbReference type="PANTHER" id="PTHR24379:SF127">
    <property type="entry name" value="BLOODY FINGERS-RELATED"/>
    <property type="match status" value="1"/>
</dbReference>
<dbReference type="GO" id="GO:0000977">
    <property type="term" value="F:RNA polymerase II transcription regulatory region sequence-specific DNA binding"/>
    <property type="evidence" value="ECO:0007669"/>
    <property type="project" value="TreeGrafter"/>
</dbReference>
<feature type="domain" description="C2H2-type" evidence="9">
    <location>
        <begin position="100"/>
        <end position="127"/>
    </location>
</feature>
<feature type="domain" description="C2H2-type" evidence="9">
    <location>
        <begin position="72"/>
        <end position="99"/>
    </location>
</feature>
<feature type="domain" description="C2H2-type" evidence="9">
    <location>
        <begin position="514"/>
        <end position="541"/>
    </location>
</feature>
<comment type="subcellular location">
    <subcellularLocation>
        <location evidence="1">Nucleus</location>
    </subcellularLocation>
</comment>
<proteinExistence type="predicted"/>
<feature type="domain" description="C2H2-type" evidence="9">
    <location>
        <begin position="14"/>
        <end position="42"/>
    </location>
</feature>
<dbReference type="FunFam" id="3.30.160.60:FF:000202">
    <property type="entry name" value="Zinc finger protein 574"/>
    <property type="match status" value="1"/>
</dbReference>
<dbReference type="GO" id="GO:0000981">
    <property type="term" value="F:DNA-binding transcription factor activity, RNA polymerase II-specific"/>
    <property type="evidence" value="ECO:0007669"/>
    <property type="project" value="TreeGrafter"/>
</dbReference>
<dbReference type="AlphaFoldDB" id="A0A9J6BBF2"/>
<evidence type="ECO:0000259" key="9">
    <source>
        <dbReference type="PROSITE" id="PS50157"/>
    </source>
</evidence>